<sequence>MKMKLGHDTFDSVTPFNPVLLYGEEMHVLAMTTLKNILTEIENLRMDTFDSVTPFNPMVLALHCGLEN</sequence>
<evidence type="ECO:0000313" key="2">
    <source>
        <dbReference type="Proteomes" id="UP000026960"/>
    </source>
</evidence>
<protein>
    <submittedName>
        <fullName evidence="1">Uncharacterized protein</fullName>
    </submittedName>
</protein>
<keyword evidence="2" id="KW-1185">Reference proteome</keyword>
<dbReference type="EnsemblPlants" id="OBART11G10410.1">
    <property type="protein sequence ID" value="OBART11G10410.1"/>
    <property type="gene ID" value="OBART11G10410"/>
</dbReference>
<dbReference type="HOGENOM" id="CLU_2797943_0_0_1"/>
<name>A0A0D3HKU0_9ORYZ</name>
<reference evidence="1" key="1">
    <citation type="journal article" date="2009" name="Rice">
        <title>De Novo Next Generation Sequencing of Plant Genomes.</title>
        <authorList>
            <person name="Rounsley S."/>
            <person name="Marri P.R."/>
            <person name="Yu Y."/>
            <person name="He R."/>
            <person name="Sisneros N."/>
            <person name="Goicoechea J.L."/>
            <person name="Lee S.J."/>
            <person name="Angelova A."/>
            <person name="Kudrna D."/>
            <person name="Luo M."/>
            <person name="Affourtit J."/>
            <person name="Desany B."/>
            <person name="Knight J."/>
            <person name="Niazi F."/>
            <person name="Egholm M."/>
            <person name="Wing R.A."/>
        </authorList>
    </citation>
    <scope>NUCLEOTIDE SEQUENCE [LARGE SCALE GENOMIC DNA]</scope>
    <source>
        <strain evidence="1">cv. IRGC 105608</strain>
    </source>
</reference>
<dbReference type="PaxDb" id="65489-OBART11G10410.1"/>
<dbReference type="Proteomes" id="UP000026960">
    <property type="component" value="Chromosome 11"/>
</dbReference>
<proteinExistence type="predicted"/>
<evidence type="ECO:0000313" key="1">
    <source>
        <dbReference type="EnsemblPlants" id="OBART11G10410.1"/>
    </source>
</evidence>
<dbReference type="AlphaFoldDB" id="A0A0D3HKU0"/>
<accession>A0A0D3HKU0</accession>
<reference evidence="1" key="2">
    <citation type="submission" date="2015-03" db="UniProtKB">
        <authorList>
            <consortium name="EnsemblPlants"/>
        </authorList>
    </citation>
    <scope>IDENTIFICATION</scope>
</reference>
<organism evidence="1">
    <name type="scientific">Oryza barthii</name>
    <dbReference type="NCBI Taxonomy" id="65489"/>
    <lineage>
        <taxon>Eukaryota</taxon>
        <taxon>Viridiplantae</taxon>
        <taxon>Streptophyta</taxon>
        <taxon>Embryophyta</taxon>
        <taxon>Tracheophyta</taxon>
        <taxon>Spermatophyta</taxon>
        <taxon>Magnoliopsida</taxon>
        <taxon>Liliopsida</taxon>
        <taxon>Poales</taxon>
        <taxon>Poaceae</taxon>
        <taxon>BOP clade</taxon>
        <taxon>Oryzoideae</taxon>
        <taxon>Oryzeae</taxon>
        <taxon>Oryzinae</taxon>
        <taxon>Oryza</taxon>
    </lineage>
</organism>
<dbReference type="Gramene" id="OBART11G10410.1">
    <property type="protein sequence ID" value="OBART11G10410.1"/>
    <property type="gene ID" value="OBART11G10410"/>
</dbReference>